<dbReference type="OrthoDB" id="2654667at2"/>
<evidence type="ECO:0000313" key="4">
    <source>
        <dbReference type="Proteomes" id="UP000215596"/>
    </source>
</evidence>
<evidence type="ECO:0000256" key="1">
    <source>
        <dbReference type="SAM" id="MobiDB-lite"/>
    </source>
</evidence>
<feature type="region of interest" description="Disordered" evidence="1">
    <location>
        <begin position="21"/>
        <end position="51"/>
    </location>
</feature>
<accession>A0A268F5C0</accession>
<dbReference type="Proteomes" id="UP000435177">
    <property type="component" value="Unassembled WGS sequence"/>
</dbReference>
<comment type="caution">
    <text evidence="3">The sequence shown here is derived from an EMBL/GenBank/DDBJ whole genome shotgun (WGS) entry which is preliminary data.</text>
</comment>
<keyword evidence="5" id="KW-1185">Reference proteome</keyword>
<gene>
    <name evidence="3" type="ORF">CHH67_00155</name>
    <name evidence="2" type="ORF">GNP94_00210</name>
</gene>
<dbReference type="EMBL" id="NPBY01000001">
    <property type="protein sequence ID" value="PAD80571.1"/>
    <property type="molecule type" value="Genomic_DNA"/>
</dbReference>
<dbReference type="InterPro" id="IPR025673">
    <property type="entry name" value="PCYCGC"/>
</dbReference>
<feature type="compositionally biased region" description="Low complexity" evidence="1">
    <location>
        <begin position="22"/>
        <end position="33"/>
    </location>
</feature>
<proteinExistence type="predicted"/>
<evidence type="ECO:0000313" key="5">
    <source>
        <dbReference type="Proteomes" id="UP000435177"/>
    </source>
</evidence>
<dbReference type="AlphaFoldDB" id="A0A268F5C0"/>
<reference evidence="3 4" key="1">
    <citation type="submission" date="2017-07" db="EMBL/GenBank/DDBJ databases">
        <title>Isolation and whole genome analysis of endospore-forming bacteria from heroin.</title>
        <authorList>
            <person name="Kalinowski J."/>
            <person name="Ahrens B."/>
            <person name="Al-Dilaimi A."/>
            <person name="Winkler A."/>
            <person name="Wibberg D."/>
            <person name="Schleenbecker U."/>
            <person name="Ruckert C."/>
            <person name="Wolfel R."/>
            <person name="Grass G."/>
        </authorList>
    </citation>
    <scope>NUCLEOTIDE SEQUENCE [LARGE SCALE GENOMIC DNA]</scope>
    <source>
        <strain evidence="3 4">7537-G1</strain>
    </source>
</reference>
<name>A0A268F5C0_9BACL</name>
<sequence>MILLLSTAIVLGGCQAGKTTDSDSAAAGSPAGAEQEHHAAGDTPGEHDHLHHASGDLREVTASIEELPTFLDGAVSEMRTIYALAAQVSDVLEYMPCYCGCGDSAGHQSNLNCFIHEIREDGSVEWDDHGTRCGVCLDIAVESALMRSEGMHLSDIRAAIDEKYKTGYAAPTRTPLPPAES</sequence>
<dbReference type="Pfam" id="PF13798">
    <property type="entry name" value="PCYCGC"/>
    <property type="match status" value="1"/>
</dbReference>
<dbReference type="EMBL" id="WOAA01000001">
    <property type="protein sequence ID" value="MUG64424.1"/>
    <property type="molecule type" value="Genomic_DNA"/>
</dbReference>
<organism evidence="3 4">
    <name type="scientific">Paenibacillus campinasensis</name>
    <dbReference type="NCBI Taxonomy" id="66347"/>
    <lineage>
        <taxon>Bacteria</taxon>
        <taxon>Bacillati</taxon>
        <taxon>Bacillota</taxon>
        <taxon>Bacilli</taxon>
        <taxon>Bacillales</taxon>
        <taxon>Paenibacillaceae</taxon>
        <taxon>Paenibacillus</taxon>
    </lineage>
</organism>
<dbReference type="Proteomes" id="UP000215596">
    <property type="component" value="Unassembled WGS sequence"/>
</dbReference>
<evidence type="ECO:0000313" key="3">
    <source>
        <dbReference type="EMBL" id="PAD80571.1"/>
    </source>
</evidence>
<feature type="compositionally biased region" description="Basic and acidic residues" evidence="1">
    <location>
        <begin position="34"/>
        <end position="51"/>
    </location>
</feature>
<protein>
    <submittedName>
        <fullName evidence="3">Uncharacterized protein</fullName>
    </submittedName>
</protein>
<evidence type="ECO:0000313" key="2">
    <source>
        <dbReference type="EMBL" id="MUG64424.1"/>
    </source>
</evidence>
<reference evidence="2 5" key="2">
    <citation type="submission" date="2019-11" db="EMBL/GenBank/DDBJ databases">
        <title>Draft genome sequences of five Paenibacillus species of dairy origin.</title>
        <authorList>
            <person name="Olajide A.M."/>
            <person name="Chen S."/>
            <person name="Lapointe G."/>
        </authorList>
    </citation>
    <scope>NUCLEOTIDE SEQUENCE [LARGE SCALE GENOMIC DNA]</scope>
    <source>
        <strain evidence="2 5">3CS1</strain>
    </source>
</reference>